<feature type="region of interest" description="Disordered" evidence="1">
    <location>
        <begin position="505"/>
        <end position="554"/>
    </location>
</feature>
<accession>A0A8J6HE18</accession>
<organism evidence="2 3">
    <name type="scientific">Tenebrio molitor</name>
    <name type="common">Yellow mealworm beetle</name>
    <dbReference type="NCBI Taxonomy" id="7067"/>
    <lineage>
        <taxon>Eukaryota</taxon>
        <taxon>Metazoa</taxon>
        <taxon>Ecdysozoa</taxon>
        <taxon>Arthropoda</taxon>
        <taxon>Hexapoda</taxon>
        <taxon>Insecta</taxon>
        <taxon>Pterygota</taxon>
        <taxon>Neoptera</taxon>
        <taxon>Endopterygota</taxon>
        <taxon>Coleoptera</taxon>
        <taxon>Polyphaga</taxon>
        <taxon>Cucujiformia</taxon>
        <taxon>Tenebrionidae</taxon>
        <taxon>Tenebrio</taxon>
    </lineage>
</organism>
<feature type="compositionally biased region" description="Basic and acidic residues" evidence="1">
    <location>
        <begin position="422"/>
        <end position="431"/>
    </location>
</feature>
<name>A0A8J6HE18_TENMO</name>
<protein>
    <submittedName>
        <fullName evidence="2">Uncharacterized protein</fullName>
    </submittedName>
</protein>
<feature type="compositionally biased region" description="Polar residues" evidence="1">
    <location>
        <begin position="540"/>
        <end position="554"/>
    </location>
</feature>
<dbReference type="AlphaFoldDB" id="A0A8J6HE18"/>
<reference evidence="2" key="1">
    <citation type="journal article" date="2020" name="J Insects Food Feed">
        <title>The yellow mealworm (Tenebrio molitor) genome: a resource for the emerging insects as food and feed industry.</title>
        <authorList>
            <person name="Eriksson T."/>
            <person name="Andere A."/>
            <person name="Kelstrup H."/>
            <person name="Emery V."/>
            <person name="Picard C."/>
        </authorList>
    </citation>
    <scope>NUCLEOTIDE SEQUENCE</scope>
    <source>
        <strain evidence="2">Stoneville</strain>
        <tissue evidence="2">Whole head</tissue>
    </source>
</reference>
<sequence length="554" mass="62094">MTPQNKLRSYGITENFAKFYGKYVDIVVNENLTISQCHKEKHLDHRGVKTNNCIVLCPETHLLELVPIFVDPTHTVWSMVSLRSSFKLDLRAPLAAKSRVLLVAGPASSLLTWPGEVFEVRENEKKRTKWTWLDLGAIQTGETKKIQTGELRGVVLIHTIRSGMWWQSPLSGADGSRDETGATEVSGASTMSPTHGFLLTSTGVLRVAHCLHEDSPIPSGKGNASQESTSIASRALAFGPKSSLSGVGRVRSNFPHGDDTAHHPQGFDEYEDPWHQAPLRVEMYKEKLKEMPLPPQPILTRWGTWLQAAMFYSEHFDSIKEQRRVKPIYIEGPSIGKARRQQVHQRQMMDLPYTAQCLRHAIMNPCVTAFKSADFRKAYIRVYDFTHVLSKQTLLFSLPDIAVDLPEQHENQRLPPLSIHRRQSEESKDLDLSGLEQLHPGRRDRLPFGLESQLVRKFRISGVLARPPKKDLTPRSFFLLSLPSVSSRLPYSFFPSLRCSGEKDCNLENPFTPPENSSGDQAAVAEAPRHGCEDAANPAGSRSEQSNSPPSCRP</sequence>
<comment type="caution">
    <text evidence="2">The sequence shown here is derived from an EMBL/GenBank/DDBJ whole genome shotgun (WGS) entry which is preliminary data.</text>
</comment>
<evidence type="ECO:0000313" key="2">
    <source>
        <dbReference type="EMBL" id="KAH0817105.1"/>
    </source>
</evidence>
<proteinExistence type="predicted"/>
<evidence type="ECO:0000313" key="3">
    <source>
        <dbReference type="Proteomes" id="UP000719412"/>
    </source>
</evidence>
<evidence type="ECO:0000256" key="1">
    <source>
        <dbReference type="SAM" id="MobiDB-lite"/>
    </source>
</evidence>
<dbReference type="EMBL" id="JABDTM020020301">
    <property type="protein sequence ID" value="KAH0817105.1"/>
    <property type="molecule type" value="Genomic_DNA"/>
</dbReference>
<feature type="region of interest" description="Disordered" evidence="1">
    <location>
        <begin position="412"/>
        <end position="431"/>
    </location>
</feature>
<gene>
    <name evidence="2" type="ORF">GEV33_005686</name>
</gene>
<reference evidence="2" key="2">
    <citation type="submission" date="2021-08" db="EMBL/GenBank/DDBJ databases">
        <authorList>
            <person name="Eriksson T."/>
        </authorList>
    </citation>
    <scope>NUCLEOTIDE SEQUENCE</scope>
    <source>
        <strain evidence="2">Stoneville</strain>
        <tissue evidence="2">Whole head</tissue>
    </source>
</reference>
<keyword evidence="3" id="KW-1185">Reference proteome</keyword>
<dbReference type="Proteomes" id="UP000719412">
    <property type="component" value="Unassembled WGS sequence"/>
</dbReference>